<accession>A0A9P1J494</accession>
<proteinExistence type="predicted"/>
<dbReference type="AlphaFoldDB" id="A0A9P1J494"/>
<comment type="caution">
    <text evidence="2">The sequence shown here is derived from an EMBL/GenBank/DDBJ whole genome shotgun (WGS) entry which is preliminary data.</text>
</comment>
<gene>
    <name evidence="2" type="ORF">CAMP_LOCUS17331</name>
</gene>
<protein>
    <submittedName>
        <fullName evidence="2">Uncharacterized protein</fullName>
    </submittedName>
</protein>
<dbReference type="EMBL" id="CANHGI010000006">
    <property type="protein sequence ID" value="CAI5454694.1"/>
    <property type="molecule type" value="Genomic_DNA"/>
</dbReference>
<keyword evidence="3" id="KW-1185">Reference proteome</keyword>
<sequence>MIRWIIVSLFILLERSQARDCGIPPNLAEFPDFAREEIKEIWRNYVPGTVCQRELDIEKDILDVIKTFDSDASNNSSPKKQEVVSTKIRREEDYDQIASNGGTPIPLLSPAPNSINNVQRSVSDLSIGDDYIDQTTFDDVAMMQFDHVKAPFLRTVSNSVRREFEKVWNDDNIPSESLRSLKIQTLAVSLLTGKQLSEYNRWATKRRRVLKAREQEMRGLSFDAKQTLRKMSSLKARDPGEQLTVPIEVKKELSTFVRKLNRRRNLKLVH</sequence>
<dbReference type="OrthoDB" id="5821057at2759"/>
<keyword evidence="1" id="KW-0732">Signal</keyword>
<reference evidence="2" key="1">
    <citation type="submission" date="2022-11" db="EMBL/GenBank/DDBJ databases">
        <authorList>
            <person name="Kikuchi T."/>
        </authorList>
    </citation>
    <scope>NUCLEOTIDE SEQUENCE</scope>
    <source>
        <strain evidence="2">PS1010</strain>
    </source>
</reference>
<evidence type="ECO:0000313" key="2">
    <source>
        <dbReference type="EMBL" id="CAI5454694.1"/>
    </source>
</evidence>
<evidence type="ECO:0000256" key="1">
    <source>
        <dbReference type="SAM" id="SignalP"/>
    </source>
</evidence>
<dbReference type="Proteomes" id="UP001152747">
    <property type="component" value="Unassembled WGS sequence"/>
</dbReference>
<feature type="signal peptide" evidence="1">
    <location>
        <begin position="1"/>
        <end position="18"/>
    </location>
</feature>
<evidence type="ECO:0000313" key="3">
    <source>
        <dbReference type="Proteomes" id="UP001152747"/>
    </source>
</evidence>
<name>A0A9P1J494_9PELO</name>
<feature type="chain" id="PRO_5040236715" evidence="1">
    <location>
        <begin position="19"/>
        <end position="270"/>
    </location>
</feature>
<organism evidence="2 3">
    <name type="scientific">Caenorhabditis angaria</name>
    <dbReference type="NCBI Taxonomy" id="860376"/>
    <lineage>
        <taxon>Eukaryota</taxon>
        <taxon>Metazoa</taxon>
        <taxon>Ecdysozoa</taxon>
        <taxon>Nematoda</taxon>
        <taxon>Chromadorea</taxon>
        <taxon>Rhabditida</taxon>
        <taxon>Rhabditina</taxon>
        <taxon>Rhabditomorpha</taxon>
        <taxon>Rhabditoidea</taxon>
        <taxon>Rhabditidae</taxon>
        <taxon>Peloderinae</taxon>
        <taxon>Caenorhabditis</taxon>
    </lineage>
</organism>